<dbReference type="PANTHER" id="PTHR11803:SF58">
    <property type="entry name" value="PROTEIN HMF1-RELATED"/>
    <property type="match status" value="1"/>
</dbReference>
<dbReference type="InterPro" id="IPR006175">
    <property type="entry name" value="YjgF/YER057c/UK114"/>
</dbReference>
<protein>
    <submittedName>
        <fullName evidence="2">RidA family protein</fullName>
    </submittedName>
</protein>
<dbReference type="Proteomes" id="UP000625316">
    <property type="component" value="Unassembled WGS sequence"/>
</dbReference>
<dbReference type="FunFam" id="3.30.1330.40:FF:000001">
    <property type="entry name" value="L-PSP family endoribonuclease"/>
    <property type="match status" value="1"/>
</dbReference>
<dbReference type="NCBIfam" id="TIGR00004">
    <property type="entry name" value="Rid family detoxifying hydrolase"/>
    <property type="match status" value="1"/>
</dbReference>
<dbReference type="SUPFAM" id="SSF55298">
    <property type="entry name" value="YjgF-like"/>
    <property type="match status" value="1"/>
</dbReference>
<dbReference type="InterPro" id="IPR006056">
    <property type="entry name" value="RidA"/>
</dbReference>
<dbReference type="PANTHER" id="PTHR11803">
    <property type="entry name" value="2-IMINOBUTANOATE/2-IMINOPROPANOATE DEAMINASE RIDA"/>
    <property type="match status" value="1"/>
</dbReference>
<evidence type="ECO:0000313" key="3">
    <source>
        <dbReference type="Proteomes" id="UP000625316"/>
    </source>
</evidence>
<evidence type="ECO:0000313" key="2">
    <source>
        <dbReference type="EMBL" id="MBE9030023.1"/>
    </source>
</evidence>
<comment type="caution">
    <text evidence="2">The sequence shown here is derived from an EMBL/GenBank/DDBJ whole genome shotgun (WGS) entry which is preliminary data.</text>
</comment>
<gene>
    <name evidence="2" type="ORF">IQ266_09815</name>
</gene>
<sequence>MSRTVIQTKDAPAPVGPYNQAIAASGQMLFLSGQIALDPQTGALVGEGDVVQQTEQVMTNLQAVLQAGGSNFSQVIKTQVFLKDMNDFATVNAVYAKYFDEASAPARACVEVARLPKDVLVEIDCIALVD</sequence>
<dbReference type="GO" id="GO:0019239">
    <property type="term" value="F:deaminase activity"/>
    <property type="evidence" value="ECO:0007669"/>
    <property type="project" value="TreeGrafter"/>
</dbReference>
<dbReference type="Gene3D" id="3.30.1330.40">
    <property type="entry name" value="RutC-like"/>
    <property type="match status" value="1"/>
</dbReference>
<keyword evidence="3" id="KW-1185">Reference proteome</keyword>
<dbReference type="GO" id="GO:0005829">
    <property type="term" value="C:cytosol"/>
    <property type="evidence" value="ECO:0007669"/>
    <property type="project" value="TreeGrafter"/>
</dbReference>
<proteinExistence type="inferred from homology"/>
<dbReference type="PROSITE" id="PS01094">
    <property type="entry name" value="UPF0076"/>
    <property type="match status" value="1"/>
</dbReference>
<evidence type="ECO:0000256" key="1">
    <source>
        <dbReference type="ARBA" id="ARBA00010552"/>
    </source>
</evidence>
<dbReference type="InterPro" id="IPR019897">
    <property type="entry name" value="RidA_CS"/>
</dbReference>
<name>A0A928VLP5_9CYAN</name>
<reference evidence="2" key="1">
    <citation type="submission" date="2020-10" db="EMBL/GenBank/DDBJ databases">
        <authorList>
            <person name="Castelo-Branco R."/>
            <person name="Eusebio N."/>
            <person name="Adriana R."/>
            <person name="Vieira A."/>
            <person name="Brugerolle De Fraissinette N."/>
            <person name="Rezende De Castro R."/>
            <person name="Schneider M.P."/>
            <person name="Vasconcelos V."/>
            <person name="Leao P.N."/>
        </authorList>
    </citation>
    <scope>NUCLEOTIDE SEQUENCE</scope>
    <source>
        <strain evidence="2">LEGE 11480</strain>
    </source>
</reference>
<dbReference type="RefSeq" id="WP_264324850.1">
    <property type="nucleotide sequence ID" value="NZ_JADEXQ010000027.1"/>
</dbReference>
<dbReference type="EMBL" id="JADEXQ010000027">
    <property type="protein sequence ID" value="MBE9030023.1"/>
    <property type="molecule type" value="Genomic_DNA"/>
</dbReference>
<comment type="similarity">
    <text evidence="1">Belongs to the RutC family.</text>
</comment>
<dbReference type="InterPro" id="IPR035959">
    <property type="entry name" value="RutC-like_sf"/>
</dbReference>
<dbReference type="CDD" id="cd00448">
    <property type="entry name" value="YjgF_YER057c_UK114_family"/>
    <property type="match status" value="1"/>
</dbReference>
<accession>A0A928VLP5</accession>
<dbReference type="Pfam" id="PF01042">
    <property type="entry name" value="Ribonuc_L-PSP"/>
    <property type="match status" value="1"/>
</dbReference>
<dbReference type="AlphaFoldDB" id="A0A928VLP5"/>
<organism evidence="2 3">
    <name type="scientific">Romeriopsis navalis LEGE 11480</name>
    <dbReference type="NCBI Taxonomy" id="2777977"/>
    <lineage>
        <taxon>Bacteria</taxon>
        <taxon>Bacillati</taxon>
        <taxon>Cyanobacteriota</taxon>
        <taxon>Cyanophyceae</taxon>
        <taxon>Leptolyngbyales</taxon>
        <taxon>Leptolyngbyaceae</taxon>
        <taxon>Romeriopsis</taxon>
        <taxon>Romeriopsis navalis</taxon>
    </lineage>
</organism>